<dbReference type="Gramene" id="KXG27882">
    <property type="protein sequence ID" value="KXG27882"/>
    <property type="gene ID" value="SORBI_3005G057900"/>
</dbReference>
<proteinExistence type="predicted"/>
<dbReference type="Proteomes" id="UP000000768">
    <property type="component" value="Chromosome 5"/>
</dbReference>
<evidence type="ECO:0000256" key="1">
    <source>
        <dbReference type="SAM" id="MobiDB-lite"/>
    </source>
</evidence>
<reference evidence="2 3" key="1">
    <citation type="journal article" date="2009" name="Nature">
        <title>The Sorghum bicolor genome and the diversification of grasses.</title>
        <authorList>
            <person name="Paterson A.H."/>
            <person name="Bowers J.E."/>
            <person name="Bruggmann R."/>
            <person name="Dubchak I."/>
            <person name="Grimwood J."/>
            <person name="Gundlach H."/>
            <person name="Haberer G."/>
            <person name="Hellsten U."/>
            <person name="Mitros T."/>
            <person name="Poliakov A."/>
            <person name="Schmutz J."/>
            <person name="Spannagl M."/>
            <person name="Tang H."/>
            <person name="Wang X."/>
            <person name="Wicker T."/>
            <person name="Bharti A.K."/>
            <person name="Chapman J."/>
            <person name="Feltus F.A."/>
            <person name="Gowik U."/>
            <person name="Grigoriev I.V."/>
            <person name="Lyons E."/>
            <person name="Maher C.A."/>
            <person name="Martis M."/>
            <person name="Narechania A."/>
            <person name="Otillar R.P."/>
            <person name="Penning B.W."/>
            <person name="Salamov A.A."/>
            <person name="Wang Y."/>
            <person name="Zhang L."/>
            <person name="Carpita N.C."/>
            <person name="Freeling M."/>
            <person name="Gingle A.R."/>
            <person name="Hash C.T."/>
            <person name="Keller B."/>
            <person name="Klein P."/>
            <person name="Kresovich S."/>
            <person name="McCann M.C."/>
            <person name="Ming R."/>
            <person name="Peterson D.G."/>
            <person name="Mehboob-ur-Rahman"/>
            <person name="Ware D."/>
            <person name="Westhoff P."/>
            <person name="Mayer K.F."/>
            <person name="Messing J."/>
            <person name="Rokhsar D.S."/>
        </authorList>
    </citation>
    <scope>NUCLEOTIDE SEQUENCE [LARGE SCALE GENOMIC DNA]</scope>
    <source>
        <strain evidence="3">cv. BTx623</strain>
    </source>
</reference>
<feature type="compositionally biased region" description="Low complexity" evidence="1">
    <location>
        <begin position="100"/>
        <end position="111"/>
    </location>
</feature>
<sequence length="241" mass="25736">MGADWEDLAPWQRPLGSVAFHTHRVSSPLLPLLLTMVDNLPNGGFGELWWRTDEDQATGNGSGEEELPGGGSDMLWWYGGSMRRGPLVVDLGLPPHALIAPPPANARANRPPSRDPSPSPHTQPSWPPAKLPRRIPSPTPHPLSLSSISLLRPATDVAPPAVGALGQLPPMDDNDLATPTHGTSTGSTTEMPSGSRHRAAKRWRRRPWSSTSTTAGRRLPRSTARGKVPVGSLAPAPAVPR</sequence>
<dbReference type="AlphaFoldDB" id="A0A1B6PQD2"/>
<gene>
    <name evidence="2" type="ORF">SORBI_3005G057900</name>
</gene>
<reference evidence="3" key="2">
    <citation type="journal article" date="2018" name="Plant J.">
        <title>The Sorghum bicolor reference genome: improved assembly, gene annotations, a transcriptome atlas, and signatures of genome organization.</title>
        <authorList>
            <person name="McCormick R.F."/>
            <person name="Truong S.K."/>
            <person name="Sreedasyam A."/>
            <person name="Jenkins J."/>
            <person name="Shu S."/>
            <person name="Sims D."/>
            <person name="Kennedy M."/>
            <person name="Amirebrahimi M."/>
            <person name="Weers B.D."/>
            <person name="McKinley B."/>
            <person name="Mattison A."/>
            <person name="Morishige D.T."/>
            <person name="Grimwood J."/>
            <person name="Schmutz J."/>
            <person name="Mullet J.E."/>
        </authorList>
    </citation>
    <scope>NUCLEOTIDE SEQUENCE [LARGE SCALE GENOMIC DNA]</scope>
    <source>
        <strain evidence="3">cv. BTx623</strain>
    </source>
</reference>
<dbReference type="EMBL" id="CM000764">
    <property type="protein sequence ID" value="KXG27882.1"/>
    <property type="molecule type" value="Genomic_DNA"/>
</dbReference>
<accession>A0A1B6PQD2</accession>
<name>A0A1B6PQD2_SORBI</name>
<feature type="compositionally biased region" description="Low complexity" evidence="1">
    <location>
        <begin position="178"/>
        <end position="189"/>
    </location>
</feature>
<organism evidence="2 3">
    <name type="scientific">Sorghum bicolor</name>
    <name type="common">Sorghum</name>
    <name type="synonym">Sorghum vulgare</name>
    <dbReference type="NCBI Taxonomy" id="4558"/>
    <lineage>
        <taxon>Eukaryota</taxon>
        <taxon>Viridiplantae</taxon>
        <taxon>Streptophyta</taxon>
        <taxon>Embryophyta</taxon>
        <taxon>Tracheophyta</taxon>
        <taxon>Spermatophyta</taxon>
        <taxon>Magnoliopsida</taxon>
        <taxon>Liliopsida</taxon>
        <taxon>Poales</taxon>
        <taxon>Poaceae</taxon>
        <taxon>PACMAD clade</taxon>
        <taxon>Panicoideae</taxon>
        <taxon>Andropogonodae</taxon>
        <taxon>Andropogoneae</taxon>
        <taxon>Sorghinae</taxon>
        <taxon>Sorghum</taxon>
    </lineage>
</organism>
<keyword evidence="3" id="KW-1185">Reference proteome</keyword>
<dbReference type="InParanoid" id="A0A1B6PQD2"/>
<feature type="compositionally biased region" description="Basic residues" evidence="1">
    <location>
        <begin position="195"/>
        <end position="207"/>
    </location>
</feature>
<feature type="region of interest" description="Disordered" evidence="1">
    <location>
        <begin position="161"/>
        <end position="241"/>
    </location>
</feature>
<protein>
    <submittedName>
        <fullName evidence="2">Uncharacterized protein</fullName>
    </submittedName>
</protein>
<evidence type="ECO:0000313" key="2">
    <source>
        <dbReference type="EMBL" id="KXG27882.1"/>
    </source>
</evidence>
<evidence type="ECO:0000313" key="3">
    <source>
        <dbReference type="Proteomes" id="UP000000768"/>
    </source>
</evidence>
<feature type="compositionally biased region" description="Pro residues" evidence="1">
    <location>
        <begin position="114"/>
        <end position="141"/>
    </location>
</feature>
<feature type="region of interest" description="Disordered" evidence="1">
    <location>
        <begin position="100"/>
        <end position="146"/>
    </location>
</feature>